<sequence>MMNFPLQTISVSTLNAASGPIPASNFTVQIQCNEATDISIAFSDAYDPLNNTDILSASAESTARRAGLQLSSLSKGVITLEAGYKPRFSGGERVNQYPDIGGVGV</sequence>
<dbReference type="InterPro" id="IPR036937">
    <property type="entry name" value="Adhesion_dom_fimbrial_sf"/>
</dbReference>
<dbReference type="SUPFAM" id="SSF49401">
    <property type="entry name" value="Bacterial adhesins"/>
    <property type="match status" value="1"/>
</dbReference>
<name>A0ABY9S5B7_9ENTR</name>
<protein>
    <recommendedName>
        <fullName evidence="3">Fimbrial protein</fullName>
    </recommendedName>
</protein>
<gene>
    <name evidence="1" type="ORF">RHD99_14625</name>
</gene>
<accession>A0ABY9S5B7</accession>
<dbReference type="Gene3D" id="2.60.40.1090">
    <property type="entry name" value="Fimbrial-type adhesion domain"/>
    <property type="match status" value="1"/>
</dbReference>
<dbReference type="RefSeq" id="WP_309874822.1">
    <property type="nucleotide sequence ID" value="NZ_CP133838.1"/>
</dbReference>
<dbReference type="Proteomes" id="UP001246690">
    <property type="component" value="Chromosome"/>
</dbReference>
<dbReference type="InterPro" id="IPR008966">
    <property type="entry name" value="Adhesion_dom_sf"/>
</dbReference>
<evidence type="ECO:0000313" key="2">
    <source>
        <dbReference type="Proteomes" id="UP001246690"/>
    </source>
</evidence>
<proteinExistence type="predicted"/>
<organism evidence="1 2">
    <name type="scientific">Buttiauxella selenatireducens</name>
    <dbReference type="NCBI Taxonomy" id="3073902"/>
    <lineage>
        <taxon>Bacteria</taxon>
        <taxon>Pseudomonadati</taxon>
        <taxon>Pseudomonadota</taxon>
        <taxon>Gammaproteobacteria</taxon>
        <taxon>Enterobacterales</taxon>
        <taxon>Enterobacteriaceae</taxon>
        <taxon>Buttiauxella</taxon>
    </lineage>
</organism>
<keyword evidence="2" id="KW-1185">Reference proteome</keyword>
<evidence type="ECO:0000313" key="1">
    <source>
        <dbReference type="EMBL" id="WMY72707.1"/>
    </source>
</evidence>
<reference evidence="1 2" key="1">
    <citation type="submission" date="2023-09" db="EMBL/GenBank/DDBJ databases">
        <title>Buttiauxella selenatireducens sp. nov., isolated from the rhizosphere of Cardamine hupingshanesis.</title>
        <authorList>
            <person name="Zhang S."/>
            <person name="Xu Z."/>
            <person name="Wang H."/>
            <person name="Guo Y."/>
        </authorList>
    </citation>
    <scope>NUCLEOTIDE SEQUENCE [LARGE SCALE GENOMIC DNA]</scope>
    <source>
        <strain evidence="1 2">R73</strain>
    </source>
</reference>
<dbReference type="EMBL" id="CP133838">
    <property type="protein sequence ID" value="WMY72707.1"/>
    <property type="molecule type" value="Genomic_DNA"/>
</dbReference>
<evidence type="ECO:0008006" key="3">
    <source>
        <dbReference type="Google" id="ProtNLM"/>
    </source>
</evidence>